<dbReference type="OrthoDB" id="416923at2759"/>
<feature type="compositionally biased region" description="Acidic residues" evidence="1">
    <location>
        <begin position="1824"/>
        <end position="1834"/>
    </location>
</feature>
<feature type="compositionally biased region" description="Acidic residues" evidence="1">
    <location>
        <begin position="224"/>
        <end position="233"/>
    </location>
</feature>
<feature type="compositionally biased region" description="Polar residues" evidence="1">
    <location>
        <begin position="1150"/>
        <end position="1161"/>
    </location>
</feature>
<dbReference type="PROSITE" id="PS50175">
    <property type="entry name" value="ASP_PROT_RETROV"/>
    <property type="match status" value="1"/>
</dbReference>
<feature type="region of interest" description="Disordered" evidence="1">
    <location>
        <begin position="1030"/>
        <end position="1049"/>
    </location>
</feature>
<evidence type="ECO:0000313" key="5">
    <source>
        <dbReference type="Proteomes" id="UP000601435"/>
    </source>
</evidence>
<evidence type="ECO:0000256" key="2">
    <source>
        <dbReference type="SAM" id="SignalP"/>
    </source>
</evidence>
<accession>A0A812P9J7</accession>
<feature type="region of interest" description="Disordered" evidence="1">
    <location>
        <begin position="212"/>
        <end position="264"/>
    </location>
</feature>
<dbReference type="Proteomes" id="UP000601435">
    <property type="component" value="Unassembled WGS sequence"/>
</dbReference>
<evidence type="ECO:0000259" key="3">
    <source>
        <dbReference type="PROSITE" id="PS50175"/>
    </source>
</evidence>
<feature type="compositionally biased region" description="Low complexity" evidence="1">
    <location>
        <begin position="2266"/>
        <end position="2304"/>
    </location>
</feature>
<feature type="region of interest" description="Disordered" evidence="1">
    <location>
        <begin position="1149"/>
        <end position="1181"/>
    </location>
</feature>
<feature type="signal peptide" evidence="2">
    <location>
        <begin position="1"/>
        <end position="34"/>
    </location>
</feature>
<dbReference type="InterPro" id="IPR013103">
    <property type="entry name" value="RVT_2"/>
</dbReference>
<feature type="compositionally biased region" description="Low complexity" evidence="1">
    <location>
        <begin position="837"/>
        <end position="861"/>
    </location>
</feature>
<feature type="compositionally biased region" description="Gly residues" evidence="1">
    <location>
        <begin position="709"/>
        <end position="718"/>
    </location>
</feature>
<dbReference type="GO" id="GO:0006508">
    <property type="term" value="P:proteolysis"/>
    <property type="evidence" value="ECO:0007669"/>
    <property type="project" value="InterPro"/>
</dbReference>
<dbReference type="InterPro" id="IPR001995">
    <property type="entry name" value="Peptidase_A2_cat"/>
</dbReference>
<feature type="compositionally biased region" description="Low complexity" evidence="1">
    <location>
        <begin position="815"/>
        <end position="830"/>
    </location>
</feature>
<feature type="region of interest" description="Disordered" evidence="1">
    <location>
        <begin position="2252"/>
        <end position="2325"/>
    </location>
</feature>
<evidence type="ECO:0000313" key="4">
    <source>
        <dbReference type="EMBL" id="CAE7345593.1"/>
    </source>
</evidence>
<dbReference type="Pfam" id="PF07727">
    <property type="entry name" value="RVT_2"/>
    <property type="match status" value="1"/>
</dbReference>
<keyword evidence="2" id="KW-0732">Signal</keyword>
<feature type="region of interest" description="Disordered" evidence="1">
    <location>
        <begin position="523"/>
        <end position="549"/>
    </location>
</feature>
<comment type="caution">
    <text evidence="4">The sequence shown here is derived from an EMBL/GenBank/DDBJ whole genome shotgun (WGS) entry which is preliminary data.</text>
</comment>
<feature type="region of interest" description="Disordered" evidence="1">
    <location>
        <begin position="687"/>
        <end position="749"/>
    </location>
</feature>
<gene>
    <name evidence="4" type="primary">RE2</name>
    <name evidence="4" type="ORF">SNEC2469_LOCUS8946</name>
</gene>
<feature type="compositionally biased region" description="Polar residues" evidence="1">
    <location>
        <begin position="869"/>
        <end position="878"/>
    </location>
</feature>
<evidence type="ECO:0000256" key="1">
    <source>
        <dbReference type="SAM" id="MobiDB-lite"/>
    </source>
</evidence>
<sequence>MNSLTLAATWAPSVNNMGRTFLWFWLLAAAWVRSEDEVDGGDILDAMLGAPPATPQIQIPTIAPVIATTPAPIISPNKPGCAADITSALHDLTVVARMLTYVTADCAQPGQDSTVCAADILQMIRYMGKAAGIISDAVFTCGNIQAGCSQTIADAIGELAHLTGFIVAMEIQCDASRLFCASQVFHFLSSGLHCAKNIDTAIVQCPLPGGDGGDDGGDDAGGSDGDDGGDGGDGDSSGATTTEAEAPPDLTPDQVKTFYPNGPNGAPPVLGAKPNRLLLGFWIREVRLCECLVLAVVQCGMVVFVNVEAIGSGAIELLGLTWQKFMEISDNECTEGKYGIPRFDGSLHLLQEYSYRVKMKELREKDLEASEAKKLGPLGLRLVEGLRGPALHVVKRISQDVLASDKGPSKILAELAATLRPRRTQEARELYLAGSREGGPLARQFGEPMSIYVLRRRSWWSILQDLDSEIKIPDLILAEQTLQNARVTEDHALMIRTSLGQVITMDGVCSELVNQHGAIHLKEKRDRGPANSWRPRPHFGKNASKSKGKGYGYAVWEDSPSHDEYQDEAYYGAEPAAPQHWDSASQSLGGFEDDTASGFYGEGPEVEYAEPEDPALVVFSAMVAEGFNEADPEGGEIGAEVLQAEAEAFVARQFANQRGHQGFAGRRFEFRGEMSLEERKARVNALKQRTTCRRCGQKGHWSTDPQCPKGGGKGGGKRPGSSTASQTTAASSQGKGNKGKKGPANKPRTVYFAVREGQPEEATGYMAYRRVPPPTSLDEAPAAPAPNSLSGVAPPSVMSAGPMPVPGTLSQLLRGTSARAPTGSSSAAPSGMPPAATPSMASASSLALPSAASPASPSMSPAEDRPNEGTATDSSLAVSSRSWQVVPGQDWDHTMLFQALQANSDVVIDQMLEATRAMDTAEPLPLEPPTAVVAPEPGLIPPGMQEMAALQMPSPTGELDSLSDFTLTSAEPELKPLVATEPSAPEVQEEETPPLRGHDCRHLRVTTKGSNKFYHIKTCLDCGQQLERTRKEQAEPTQPAGPLRPVQGCPHANVTRQGTNSHVWRWRCKDCGLTREGRQNPGTARAMGHGALGQGTLDAGVDTAAVKVLEMAGTVVMVQESGGLAVPLDRLPHIVEKCSEIYQRRYGAPSASQEPVPTEHSQAAAKPAAKARADRTTSVATTGDPAGISDAALVLCGKYKGESFRDIYYKCPEYVDWILAQANNLTARSLVDFHRYILAKRKKEKDATPPPPQAFMALSEPNSEDKLLAVLDTGCNQTCHGSEWLQAYIQASGAVLSPLVACDSAGLNGIGGRVQATGKRILKIALQMRDGTLAEGTIESVELLGSQVFGRDLDLVDRDGLPAVRLLPFGPGDEEGPGSQHFAMTAERVLELDRAEEQDFWQQQGDMWIRVHVRARRCLYDPRREPSQESEIENGLADYPVRFTEATAADGSTKEDFQDNWLETGNNDVTDLLGGPWRGYTYFLRSAPATEESAVEPESSTALFVTFDTEDKARRVLTKGQKRQLAECTEAASRKDAAMWSQLSSEASFHNSRKMLPRGCRHFLLELFAGAAALTMMAGRFGIPFSNPVDLQDPNGNLEDSDVRDRLWARIEAEDPYFLVVAPNGLPWSLPPTRRNKEQQEARRRWYPVARWLADLFKSRLAKGRQVALESSWGSPLWEMKCFRETYGAEDVVTNEVLEVIPYDQGTAGFKDRRTGQVCQKTAGLMTASGQLKRAMLEYQPEAAHGTPNSVLLLDPQWPEPLCESVLRGVVRELEDLNCAVAFAGEAELEDGEEFGLMDSVGPGEEVPLLPGPAAAPELQREENLEEEPEGEQADTEKVRKQKWLAISRNQRLAIRRLHHMTGHASNESMMRMLRSAGSGPAVVAACRHFRCQVCREQQQPSAPRTVAEPPAYQFNFQIECDAFEVADAAGNKHTILSVVDSGTRFHVAGWVAPGGTPTSKACATFLNTAWLSWAGSPRVFSSDQGVHNKGHLLALLKAHGVEVKQARWAAEVYDETRHCHTSLGQLVGEFAVSAAATQCASVKNSAFVHAGFSPAQWVLGRLPFDGTSLASEQRLEQLGVQQAIVDGEDQFSRSLMIRQWAKEAYVYVDSSQRIRRAMLRQSHPLRGPYQAGDLVSYHRRGKWFGPARVLAPEGKSSLWLVHAGMTVLVADTCCRPASVEEIRRREALEKRPTWSRTGGQPKRKFEEFLEDVEEDLPFARDLPQYAENDSGQQVPYFDFVTSAPVNVENTATEAPDAAMEPDVVETTQGTTPERQTTQPEQEPPEEATATSTGNPTTSTTTGGLLDQAVPTETETDQQDTVSLEQEAQIPATSAGLLTMWMVSLGLSRNGGPEYRDLVGEQRQRGEKEKAKRALVFLAGRTEKAYKKKAVKKGAGRELHYNRETEEVQQAMQQARRKEWDNWKNYSNMKKLSRQEFAEMKRKDPALRIIPTRWVDTNKAEEGQPMKAKSRFVVRGDMEDASGMRTDSPTASQVAMGMLVSFAAATSRPLKSGDISAAFLQGSVLDRSLVLSMPKGAAPYDMEEDDLVLVSTTVYGTKDAPRGWFKKLDGSLQKKQLRRVPMEPGFYVLNGLRGDGTVYIKGLLLIHVDDILWTGDQDMNRIMEEIQLEYKFGSLDTGTFKYCGRILAQTKEGISVTCPDLITRVRPIQLRRRGQRQAAATEVEKGQLRSVTGSLNWLVRVCRPDIAYGVAKLQCAVNKPSVQDLVDANALVRYVQKTKEKGLFYKAGALSFEDVMLVAVQDASYAADFDVSESGKKMGFRSQSGRILCLAPRSFATTLDEHLYPIEWHSTVIRRVRKSTLQAESLSLQLGAMEAEHARCVLHGMHLEQPKMDTTSWVIGAQDRTPVMWVTDCYSLLAHLMNPATGTVGDKRLAIDLCALRQELWRLRGEFVGDPLGQDKPPKKPSTCIVWTSTDRMLADGLTKKLNAHEPMEKLMQGQRISMVPTSDQKNLTGVNVEADVGVVVASEGDAGRDAPAEFGENLRAMSAVASEIRRSAVLVSLRCCGVEYWHSFVLDAWARFFVGYMKYSSSLDLAAAGVMDGDDLAAAGVMAGAEDLAAAGVMEEDDLAAAGVVIDDDLAAAGVLIDGEGMADLGVYDPGEEHGNWDEEEAGEVLVDANGHPADLLESLDECF</sequence>
<dbReference type="EMBL" id="CAJNJA010014586">
    <property type="protein sequence ID" value="CAE7345593.1"/>
    <property type="molecule type" value="Genomic_DNA"/>
</dbReference>
<name>A0A812P9J7_9DINO</name>
<feature type="region of interest" description="Disordered" evidence="1">
    <location>
        <begin position="763"/>
        <end position="878"/>
    </location>
</feature>
<proteinExistence type="predicted"/>
<feature type="domain" description="Peptidase A2" evidence="3">
    <location>
        <begin position="1267"/>
        <end position="1353"/>
    </location>
</feature>
<feature type="chain" id="PRO_5032418108" evidence="2">
    <location>
        <begin position="35"/>
        <end position="3153"/>
    </location>
</feature>
<feature type="region of interest" description="Disordered" evidence="1">
    <location>
        <begin position="1818"/>
        <end position="1840"/>
    </location>
</feature>
<reference evidence="4" key="1">
    <citation type="submission" date="2021-02" db="EMBL/GenBank/DDBJ databases">
        <authorList>
            <person name="Dougan E. K."/>
            <person name="Rhodes N."/>
            <person name="Thang M."/>
            <person name="Chan C."/>
        </authorList>
    </citation>
    <scope>NUCLEOTIDE SEQUENCE</scope>
</reference>
<keyword evidence="5" id="KW-1185">Reference proteome</keyword>
<feature type="compositionally biased region" description="Basic residues" evidence="1">
    <location>
        <begin position="535"/>
        <end position="548"/>
    </location>
</feature>
<protein>
    <submittedName>
        <fullName evidence="4">RE2 protein</fullName>
    </submittedName>
</protein>
<dbReference type="GO" id="GO:0004190">
    <property type="term" value="F:aspartic-type endopeptidase activity"/>
    <property type="evidence" value="ECO:0007669"/>
    <property type="project" value="InterPro"/>
</dbReference>
<feature type="compositionally biased region" description="Low complexity" evidence="1">
    <location>
        <begin position="721"/>
        <end position="735"/>
    </location>
</feature>
<organism evidence="4 5">
    <name type="scientific">Symbiodinium necroappetens</name>
    <dbReference type="NCBI Taxonomy" id="1628268"/>
    <lineage>
        <taxon>Eukaryota</taxon>
        <taxon>Sar</taxon>
        <taxon>Alveolata</taxon>
        <taxon>Dinophyceae</taxon>
        <taxon>Suessiales</taxon>
        <taxon>Symbiodiniaceae</taxon>
        <taxon>Symbiodinium</taxon>
    </lineage>
</organism>